<dbReference type="Gene3D" id="2.40.10.10">
    <property type="entry name" value="Trypsin-like serine proteases"/>
    <property type="match status" value="2"/>
</dbReference>
<dbReference type="InterPro" id="IPR043504">
    <property type="entry name" value="Peptidase_S1_PA_chymotrypsin"/>
</dbReference>
<evidence type="ECO:0000256" key="8">
    <source>
        <dbReference type="RuleBase" id="RU363034"/>
    </source>
</evidence>
<dbReference type="GO" id="GO:0007340">
    <property type="term" value="P:acrosome reaction"/>
    <property type="evidence" value="ECO:0007669"/>
    <property type="project" value="TreeGrafter"/>
</dbReference>
<feature type="non-terminal residue" evidence="10">
    <location>
        <position position="242"/>
    </location>
</feature>
<dbReference type="AlphaFoldDB" id="A0A851DH59"/>
<accession>A0A851DH59</accession>
<gene>
    <name evidence="10" type="primary">Acr_2</name>
    <name evidence="10" type="ORF">TODMEX_R03975</name>
</gene>
<dbReference type="SUPFAM" id="SSF50494">
    <property type="entry name" value="Trypsin-like serine proteases"/>
    <property type="match status" value="1"/>
</dbReference>
<evidence type="ECO:0000313" key="10">
    <source>
        <dbReference type="EMBL" id="NWI67106.1"/>
    </source>
</evidence>
<dbReference type="EC" id="3.4.21.10" evidence="2"/>
<dbReference type="InterPro" id="IPR001254">
    <property type="entry name" value="Trypsin_dom"/>
</dbReference>
<dbReference type="InterPro" id="IPR018114">
    <property type="entry name" value="TRYPSIN_HIS"/>
</dbReference>
<evidence type="ECO:0000256" key="6">
    <source>
        <dbReference type="ARBA" id="ARBA00022825"/>
    </source>
</evidence>
<evidence type="ECO:0000256" key="1">
    <source>
        <dbReference type="ARBA" id="ARBA00001656"/>
    </source>
</evidence>
<keyword evidence="6 8" id="KW-0720">Serine protease</keyword>
<keyword evidence="11" id="KW-1185">Reference proteome</keyword>
<protein>
    <recommendedName>
        <fullName evidence="3">Acrosin</fullName>
        <ecNumber evidence="2">3.4.21.10</ecNumber>
    </recommendedName>
</protein>
<keyword evidence="4 8" id="KW-0645">Protease</keyword>
<proteinExistence type="predicted"/>
<dbReference type="PROSITE" id="PS00135">
    <property type="entry name" value="TRYPSIN_SER"/>
    <property type="match status" value="1"/>
</dbReference>
<evidence type="ECO:0000256" key="7">
    <source>
        <dbReference type="ARBA" id="ARBA00023157"/>
    </source>
</evidence>
<evidence type="ECO:0000256" key="4">
    <source>
        <dbReference type="ARBA" id="ARBA00022670"/>
    </source>
</evidence>
<comment type="catalytic activity">
    <reaction evidence="1">
        <text>Preferential cleavage: Arg-|-Xaa, Lys-|-Xaa.</text>
        <dbReference type="EC" id="3.4.21.10"/>
    </reaction>
</comment>
<name>A0A851DH59_TODME</name>
<dbReference type="InterPro" id="IPR009003">
    <property type="entry name" value="Peptidase_S1_PA"/>
</dbReference>
<evidence type="ECO:0000256" key="3">
    <source>
        <dbReference type="ARBA" id="ARBA00017161"/>
    </source>
</evidence>
<dbReference type="PRINTS" id="PR00722">
    <property type="entry name" value="CHYMOTRYPSIN"/>
</dbReference>
<feature type="non-terminal residue" evidence="10">
    <location>
        <position position="1"/>
    </location>
</feature>
<dbReference type="OrthoDB" id="6339452at2759"/>
<dbReference type="GO" id="GO:0006508">
    <property type="term" value="P:proteolysis"/>
    <property type="evidence" value="ECO:0007669"/>
    <property type="project" value="UniProtKB-KW"/>
</dbReference>
<dbReference type="PROSITE" id="PS00134">
    <property type="entry name" value="TRYPSIN_HIS"/>
    <property type="match status" value="1"/>
</dbReference>
<dbReference type="PROSITE" id="PS50240">
    <property type="entry name" value="TRYPSIN_DOM"/>
    <property type="match status" value="1"/>
</dbReference>
<dbReference type="PANTHER" id="PTHR24252">
    <property type="entry name" value="ACROSIN-RELATED"/>
    <property type="match status" value="1"/>
</dbReference>
<dbReference type="CDD" id="cd00190">
    <property type="entry name" value="Tryp_SPc"/>
    <property type="match status" value="1"/>
</dbReference>
<dbReference type="InterPro" id="IPR001314">
    <property type="entry name" value="Peptidase_S1A"/>
</dbReference>
<evidence type="ECO:0000259" key="9">
    <source>
        <dbReference type="PROSITE" id="PS50240"/>
    </source>
</evidence>
<evidence type="ECO:0000256" key="2">
    <source>
        <dbReference type="ARBA" id="ARBA00012050"/>
    </source>
</evidence>
<keyword evidence="7" id="KW-1015">Disulfide bond</keyword>
<organism evidence="10 11">
    <name type="scientific">Todus mexicanus</name>
    <name type="common">Puerto Rican tody</name>
    <dbReference type="NCBI Taxonomy" id="135184"/>
    <lineage>
        <taxon>Eukaryota</taxon>
        <taxon>Metazoa</taxon>
        <taxon>Chordata</taxon>
        <taxon>Craniata</taxon>
        <taxon>Vertebrata</taxon>
        <taxon>Euteleostomi</taxon>
        <taxon>Archelosauria</taxon>
        <taxon>Archosauria</taxon>
        <taxon>Dinosauria</taxon>
        <taxon>Saurischia</taxon>
        <taxon>Theropoda</taxon>
        <taxon>Coelurosauria</taxon>
        <taxon>Aves</taxon>
        <taxon>Neognathae</taxon>
        <taxon>Neoaves</taxon>
        <taxon>Telluraves</taxon>
        <taxon>Coraciimorphae</taxon>
        <taxon>Coraciiformes</taxon>
        <taxon>Todidae</taxon>
        <taxon>Todus</taxon>
    </lineage>
</organism>
<dbReference type="GO" id="GO:0004252">
    <property type="term" value="F:serine-type endopeptidase activity"/>
    <property type="evidence" value="ECO:0007669"/>
    <property type="project" value="InterPro"/>
</dbReference>
<dbReference type="InterPro" id="IPR033116">
    <property type="entry name" value="TRYPSIN_SER"/>
</dbReference>
<dbReference type="SMART" id="SM00020">
    <property type="entry name" value="Tryp_SPc"/>
    <property type="match status" value="1"/>
</dbReference>
<keyword evidence="5 8" id="KW-0378">Hydrolase</keyword>
<comment type="caution">
    <text evidence="10">The sequence shown here is derived from an EMBL/GenBank/DDBJ whole genome shotgun (WGS) entry which is preliminary data.</text>
</comment>
<dbReference type="Proteomes" id="UP000660247">
    <property type="component" value="Unassembled WGS sequence"/>
</dbReference>
<dbReference type="Pfam" id="PF00089">
    <property type="entry name" value="Trypsin"/>
    <property type="match status" value="1"/>
</dbReference>
<reference evidence="10" key="1">
    <citation type="submission" date="2019-10" db="EMBL/GenBank/DDBJ databases">
        <title>Bird 10,000 Genomes (B10K) Project - Family phase.</title>
        <authorList>
            <person name="Zhang G."/>
        </authorList>
    </citation>
    <scope>NUCLEOTIDE SEQUENCE</scope>
    <source>
        <strain evidence="10">B10K-DU-002-69</strain>
        <tissue evidence="10">Muscle</tissue>
    </source>
</reference>
<dbReference type="FunFam" id="2.40.10.10:FF:000003">
    <property type="entry name" value="Transmembrane serine protease 3"/>
    <property type="match status" value="1"/>
</dbReference>
<evidence type="ECO:0000313" key="11">
    <source>
        <dbReference type="Proteomes" id="UP000660247"/>
    </source>
</evidence>
<sequence length="242" mass="26339">RVVGGADAPPGAWPFIVSIQDPMRRGTGHVCGGSLITSQWVLTAAHCFTNAERISKWRVVAGTNHLVHMSREAQVRHIKRVIAHERYSAVTVANDIALVELDRPVPCGDAIQLACVARPSLQTSELTNCHVSGWGSIEARSGGPVDVLQEAKVQLIDLQLCNSSQWYNGAIHRHNVCAGYPQGGIDTCQGDSGGPLVCQKIQSEIFWLVGVTSWGSGCARERLPGIYTSPRHFYAWILANMY</sequence>
<evidence type="ECO:0000256" key="5">
    <source>
        <dbReference type="ARBA" id="ARBA00022801"/>
    </source>
</evidence>
<feature type="domain" description="Peptidase S1" evidence="9">
    <location>
        <begin position="2"/>
        <end position="242"/>
    </location>
</feature>
<dbReference type="PANTHER" id="PTHR24252:SF8">
    <property type="entry name" value="ACROSIN"/>
    <property type="match status" value="1"/>
</dbReference>
<dbReference type="EMBL" id="WEIS01054483">
    <property type="protein sequence ID" value="NWI67106.1"/>
    <property type="molecule type" value="Genomic_DNA"/>
</dbReference>